<organism evidence="1 2">
    <name type="scientific">Hymenobacter lapidiphilus</name>
    <dbReference type="NCBI Taxonomy" id="2608003"/>
    <lineage>
        <taxon>Bacteria</taxon>
        <taxon>Pseudomonadati</taxon>
        <taxon>Bacteroidota</taxon>
        <taxon>Cytophagia</taxon>
        <taxon>Cytophagales</taxon>
        <taxon>Hymenobacteraceae</taxon>
        <taxon>Hymenobacter</taxon>
    </lineage>
</organism>
<dbReference type="RefSeq" id="WP_176906436.1">
    <property type="nucleotide sequence ID" value="NZ_JABKAU010000001.1"/>
</dbReference>
<name>A0A7Y7U3J5_9BACT</name>
<dbReference type="EMBL" id="JABKAU010000001">
    <property type="protein sequence ID" value="NVO29716.1"/>
    <property type="molecule type" value="Genomic_DNA"/>
</dbReference>
<protein>
    <submittedName>
        <fullName evidence="1">Uncharacterized protein</fullName>
    </submittedName>
</protein>
<proteinExistence type="predicted"/>
<evidence type="ECO:0000313" key="2">
    <source>
        <dbReference type="Proteomes" id="UP000565521"/>
    </source>
</evidence>
<dbReference type="AlphaFoldDB" id="A0A7Y7U3J5"/>
<keyword evidence="2" id="KW-1185">Reference proteome</keyword>
<reference evidence="1 2" key="1">
    <citation type="submission" date="2020-05" db="EMBL/GenBank/DDBJ databases">
        <title>Hymenobacter terrestris sp. nov. and Hymenobacter lapidiphilus sp. nov., isolated from regoliths in Antarctica.</title>
        <authorList>
            <person name="Sedlacek I."/>
            <person name="Pantucek R."/>
            <person name="Zeman M."/>
            <person name="Holochova P."/>
            <person name="Kralova S."/>
            <person name="Stankova E."/>
            <person name="Sedo O."/>
            <person name="Micenkova L."/>
            <person name="Svec P."/>
            <person name="Gupta V."/>
            <person name="Sood U."/>
            <person name="Korpole U.S."/>
            <person name="Lal R."/>
        </authorList>
    </citation>
    <scope>NUCLEOTIDE SEQUENCE [LARGE SCALE GENOMIC DNA]</scope>
    <source>
        <strain evidence="1 2">P5342</strain>
    </source>
</reference>
<dbReference type="Proteomes" id="UP000565521">
    <property type="component" value="Unassembled WGS sequence"/>
</dbReference>
<sequence length="111" mass="12018">MSAPLTANEHSHLAGIMLDTKWASIARIMHELDSKHYATPGRTPSAGELRDNALQYLVNCIRDARTNGKFASGLIAGDFSYDAMLCSEMGIVIGLFCSFLIKGSDSSHVDL</sequence>
<evidence type="ECO:0000313" key="1">
    <source>
        <dbReference type="EMBL" id="NVO29716.1"/>
    </source>
</evidence>
<accession>A0A7Y7U3J5</accession>
<gene>
    <name evidence="1" type="ORF">HW554_00745</name>
</gene>
<comment type="caution">
    <text evidence="1">The sequence shown here is derived from an EMBL/GenBank/DDBJ whole genome shotgun (WGS) entry which is preliminary data.</text>
</comment>